<dbReference type="eggNOG" id="ENOG502S09J">
    <property type="taxonomic scope" value="Eukaryota"/>
</dbReference>
<dbReference type="KEGG" id="scm:SCHCO_02533337"/>
<dbReference type="InterPro" id="IPR036514">
    <property type="entry name" value="SGNH_hydro_sf"/>
</dbReference>
<evidence type="ECO:0000313" key="3">
    <source>
        <dbReference type="Proteomes" id="UP000007431"/>
    </source>
</evidence>
<proteinExistence type="predicted"/>
<dbReference type="InterPro" id="IPR001087">
    <property type="entry name" value="GDSL"/>
</dbReference>
<dbReference type="Gene3D" id="3.40.50.1110">
    <property type="entry name" value="SGNH hydrolase"/>
    <property type="match status" value="1"/>
</dbReference>
<dbReference type="OMA" id="HGHQNYS"/>
<evidence type="ECO:0000256" key="1">
    <source>
        <dbReference type="SAM" id="SignalP"/>
    </source>
</evidence>
<feature type="chain" id="PRO_5003120349" description="Carbohydrate esterase family 16 protein" evidence="1">
    <location>
        <begin position="20"/>
        <end position="313"/>
    </location>
</feature>
<dbReference type="Pfam" id="PF00657">
    <property type="entry name" value="Lipase_GDSL"/>
    <property type="match status" value="1"/>
</dbReference>
<dbReference type="EMBL" id="GL377304">
    <property type="protein sequence ID" value="EFI99048.1"/>
    <property type="molecule type" value="Genomic_DNA"/>
</dbReference>
<feature type="non-terminal residue" evidence="2">
    <location>
        <position position="313"/>
    </location>
</feature>
<dbReference type="RefSeq" id="XP_003033951.1">
    <property type="nucleotide sequence ID" value="XM_003033905.1"/>
</dbReference>
<dbReference type="GeneID" id="9586513"/>
<dbReference type="STRING" id="578458.D8PXA5"/>
<evidence type="ECO:0008006" key="4">
    <source>
        <dbReference type="Google" id="ProtNLM"/>
    </source>
</evidence>
<dbReference type="VEuPathDB" id="FungiDB:SCHCODRAFT_02533337"/>
<reference evidence="2 3" key="1">
    <citation type="journal article" date="2010" name="Nat. Biotechnol.">
        <title>Genome sequence of the model mushroom Schizophyllum commune.</title>
        <authorList>
            <person name="Ohm R.A."/>
            <person name="de Jong J.F."/>
            <person name="Lugones L.G."/>
            <person name="Aerts A."/>
            <person name="Kothe E."/>
            <person name="Stajich J.E."/>
            <person name="de Vries R.P."/>
            <person name="Record E."/>
            <person name="Levasseur A."/>
            <person name="Baker S.E."/>
            <person name="Bartholomew K.A."/>
            <person name="Coutinho P.M."/>
            <person name="Erdmann S."/>
            <person name="Fowler T.J."/>
            <person name="Gathman A.C."/>
            <person name="Lombard V."/>
            <person name="Henrissat B."/>
            <person name="Knabe N."/>
            <person name="Kuees U."/>
            <person name="Lilly W.W."/>
            <person name="Lindquist E."/>
            <person name="Lucas S."/>
            <person name="Magnuson J.K."/>
            <person name="Piumi F."/>
            <person name="Raudaskoski M."/>
            <person name="Salamov A."/>
            <person name="Schmutz J."/>
            <person name="Schwarze F.W.M.R."/>
            <person name="vanKuyk P.A."/>
            <person name="Horton J.S."/>
            <person name="Grigoriev I.V."/>
            <person name="Woesten H.A.B."/>
        </authorList>
    </citation>
    <scope>NUCLEOTIDE SEQUENCE [LARGE SCALE GENOMIC DNA]</scope>
    <source>
        <strain evidence="3">H4-8 / FGSC 9210</strain>
    </source>
</reference>
<sequence length="313" mass="34653">MLLSTVLAIVLVSVAETIAARFDWSQVKYVYAFGDSYSFVQGTLGHANFSFIGDLNDLAFTPDELLSNEIVPRNTSSEGSNWLQYLTGCFSGLPSDCDIQLWDFAFAGADIDANLLPLHHDFTVPLVDQVAQYVEYAADVLPHPAGETLTAWWIGINDTGDTVGNTTLDFVEFWEKEMQSLFAAVQQAHDSGLTTHLFLNVPPEERSPGYVNDVEKGTLLKEHIALYNAALEDHIAQFKAANSDATILTFDVHGWFNTVLDDAERYGFDNITGYCTCEDPSGCFWYNTGHPTERVHKLLARAIEKQLSASSCD</sequence>
<dbReference type="AlphaFoldDB" id="D8PXA5"/>
<accession>D8PXA5</accession>
<gene>
    <name evidence="2" type="ORF">SCHCODRAFT_107111</name>
</gene>
<dbReference type="CDD" id="cd01846">
    <property type="entry name" value="fatty_acyltransferase_like"/>
    <property type="match status" value="1"/>
</dbReference>
<feature type="signal peptide" evidence="1">
    <location>
        <begin position="1"/>
        <end position="19"/>
    </location>
</feature>
<dbReference type="HOGENOM" id="CLU_015101_4_0_1"/>
<evidence type="ECO:0000313" key="2">
    <source>
        <dbReference type="EMBL" id="EFI99048.1"/>
    </source>
</evidence>
<keyword evidence="1" id="KW-0732">Signal</keyword>
<name>D8PXA5_SCHCM</name>
<dbReference type="OrthoDB" id="1600564at2759"/>
<dbReference type="GO" id="GO:0016788">
    <property type="term" value="F:hydrolase activity, acting on ester bonds"/>
    <property type="evidence" value="ECO:0007669"/>
    <property type="project" value="InterPro"/>
</dbReference>
<keyword evidence="3" id="KW-1185">Reference proteome</keyword>
<organism evidence="3">
    <name type="scientific">Schizophyllum commune (strain H4-8 / FGSC 9210)</name>
    <name type="common">Split gill fungus</name>
    <dbReference type="NCBI Taxonomy" id="578458"/>
    <lineage>
        <taxon>Eukaryota</taxon>
        <taxon>Fungi</taxon>
        <taxon>Dikarya</taxon>
        <taxon>Basidiomycota</taxon>
        <taxon>Agaricomycotina</taxon>
        <taxon>Agaricomycetes</taxon>
        <taxon>Agaricomycetidae</taxon>
        <taxon>Agaricales</taxon>
        <taxon>Schizophyllaceae</taxon>
        <taxon>Schizophyllum</taxon>
    </lineage>
</organism>
<dbReference type="InParanoid" id="D8PXA5"/>
<dbReference type="SUPFAM" id="SSF52266">
    <property type="entry name" value="SGNH hydrolase"/>
    <property type="match status" value="1"/>
</dbReference>
<protein>
    <recommendedName>
        <fullName evidence="4">Carbohydrate esterase family 16 protein</fullName>
    </recommendedName>
</protein>
<dbReference type="Proteomes" id="UP000007431">
    <property type="component" value="Unassembled WGS sequence"/>
</dbReference>